<evidence type="ECO:0000256" key="1">
    <source>
        <dbReference type="SAM" id="MobiDB-lite"/>
    </source>
</evidence>
<accession>A0A8S9Q9Y2</accession>
<dbReference type="Proteomes" id="UP000712600">
    <property type="component" value="Unassembled WGS sequence"/>
</dbReference>
<dbReference type="AlphaFoldDB" id="A0A8S9Q9Y2"/>
<evidence type="ECO:0000313" key="3">
    <source>
        <dbReference type="Proteomes" id="UP000712600"/>
    </source>
</evidence>
<comment type="caution">
    <text evidence="2">The sequence shown here is derived from an EMBL/GenBank/DDBJ whole genome shotgun (WGS) entry which is preliminary data.</text>
</comment>
<name>A0A8S9Q9Y2_BRACR</name>
<feature type="region of interest" description="Disordered" evidence="1">
    <location>
        <begin position="1"/>
        <end position="21"/>
    </location>
</feature>
<evidence type="ECO:0000313" key="2">
    <source>
        <dbReference type="EMBL" id="KAF3537881.1"/>
    </source>
</evidence>
<sequence>MVVDEQDNLPEATPREDELQRQLDRLQSQVTDLFGAWEAAQNPEISPEVQSMEGAARQTFRTAGAMSGKVYPIRAWKLYPPG</sequence>
<proteinExistence type="predicted"/>
<organism evidence="2 3">
    <name type="scientific">Brassica cretica</name>
    <name type="common">Mustard</name>
    <dbReference type="NCBI Taxonomy" id="69181"/>
    <lineage>
        <taxon>Eukaryota</taxon>
        <taxon>Viridiplantae</taxon>
        <taxon>Streptophyta</taxon>
        <taxon>Embryophyta</taxon>
        <taxon>Tracheophyta</taxon>
        <taxon>Spermatophyta</taxon>
        <taxon>Magnoliopsida</taxon>
        <taxon>eudicotyledons</taxon>
        <taxon>Gunneridae</taxon>
        <taxon>Pentapetalae</taxon>
        <taxon>rosids</taxon>
        <taxon>malvids</taxon>
        <taxon>Brassicales</taxon>
        <taxon>Brassicaceae</taxon>
        <taxon>Brassiceae</taxon>
        <taxon>Brassica</taxon>
    </lineage>
</organism>
<dbReference type="EMBL" id="QGKX02001290">
    <property type="protein sequence ID" value="KAF3537881.1"/>
    <property type="molecule type" value="Genomic_DNA"/>
</dbReference>
<reference evidence="2" key="1">
    <citation type="submission" date="2019-12" db="EMBL/GenBank/DDBJ databases">
        <title>Genome sequencing and annotation of Brassica cretica.</title>
        <authorList>
            <person name="Studholme D.J."/>
            <person name="Sarris P."/>
        </authorList>
    </citation>
    <scope>NUCLEOTIDE SEQUENCE</scope>
    <source>
        <strain evidence="2">PFS-109/04</strain>
        <tissue evidence="2">Leaf</tissue>
    </source>
</reference>
<gene>
    <name evidence="2" type="ORF">F2Q69_00021617</name>
</gene>
<protein>
    <submittedName>
        <fullName evidence="2">Uncharacterized protein</fullName>
    </submittedName>
</protein>